<dbReference type="SUPFAM" id="SSF63817">
    <property type="entry name" value="Sortase"/>
    <property type="match status" value="1"/>
</dbReference>
<dbReference type="InterPro" id="IPR013783">
    <property type="entry name" value="Ig-like_fold"/>
</dbReference>
<accession>A0A433HCI8</accession>
<dbReference type="InterPro" id="IPR036116">
    <property type="entry name" value="FN3_sf"/>
</dbReference>
<dbReference type="EMBL" id="RYZZ01000037">
    <property type="protein sequence ID" value="RUQ25997.1"/>
    <property type="molecule type" value="Genomic_DNA"/>
</dbReference>
<reference evidence="3 4" key="1">
    <citation type="submission" date="2018-12" db="EMBL/GenBank/DDBJ databases">
        <title>Bacillus chawlae sp. nov., Bacillus glennii sp. nov., and Bacillus saganii sp. nov. Isolated from the Vehicle Assembly Building at Kennedy Space Center where the Viking Spacecraft were Assembled.</title>
        <authorList>
            <person name="Seuylemezian A."/>
            <person name="Vaishampayan P."/>
        </authorList>
    </citation>
    <scope>NUCLEOTIDE SEQUENCE [LARGE SCALE GENOMIC DNA]</scope>
    <source>
        <strain evidence="3 4">L5</strain>
    </source>
</reference>
<dbReference type="InterPro" id="IPR042001">
    <property type="entry name" value="Sortase_F"/>
</dbReference>
<dbReference type="InterPro" id="IPR003961">
    <property type="entry name" value="FN3_dom"/>
</dbReference>
<dbReference type="AlphaFoldDB" id="A0A433HCI8"/>
<evidence type="ECO:0000256" key="1">
    <source>
        <dbReference type="ARBA" id="ARBA00022801"/>
    </source>
</evidence>
<dbReference type="PROSITE" id="PS51257">
    <property type="entry name" value="PROKAR_LIPOPROTEIN"/>
    <property type="match status" value="1"/>
</dbReference>
<protein>
    <submittedName>
        <fullName evidence="3">Sortase</fullName>
    </submittedName>
</protein>
<dbReference type="InterPro" id="IPR023365">
    <property type="entry name" value="Sortase_dom-sf"/>
</dbReference>
<dbReference type="SUPFAM" id="SSF49265">
    <property type="entry name" value="Fibronectin type III"/>
    <property type="match status" value="1"/>
</dbReference>
<dbReference type="Pfam" id="PF04203">
    <property type="entry name" value="Sortase"/>
    <property type="match status" value="1"/>
</dbReference>
<evidence type="ECO:0000313" key="4">
    <source>
        <dbReference type="Proteomes" id="UP000267430"/>
    </source>
</evidence>
<dbReference type="Gene3D" id="2.40.260.10">
    <property type="entry name" value="Sortase"/>
    <property type="match status" value="1"/>
</dbReference>
<dbReference type="Gene3D" id="2.60.40.10">
    <property type="entry name" value="Immunoglobulins"/>
    <property type="match status" value="1"/>
</dbReference>
<evidence type="ECO:0000256" key="2">
    <source>
        <dbReference type="PIRSR" id="PIRSR605754-1"/>
    </source>
</evidence>
<comment type="caution">
    <text evidence="3">The sequence shown here is derived from an EMBL/GenBank/DDBJ whole genome shotgun (WGS) entry which is preliminary data.</text>
</comment>
<dbReference type="GO" id="GO:0016787">
    <property type="term" value="F:hydrolase activity"/>
    <property type="evidence" value="ECO:0007669"/>
    <property type="project" value="UniProtKB-KW"/>
</dbReference>
<dbReference type="CDD" id="cd00063">
    <property type="entry name" value="FN3"/>
    <property type="match status" value="1"/>
</dbReference>
<feature type="active site" description="Acyl-thioester intermediate" evidence="2">
    <location>
        <position position="204"/>
    </location>
</feature>
<sequence>MKQVRSILLAGLVSILLSGCQTLPLENKVSPSETQTKTEQIQVKASKDPIFKEFALSEKEAVSFEKKRMELEREAMKKSKGIVPQTIEIPEIKVTTSIEQVGVLENGQMDVPKDDKKVGWFEPGTLPGEIGSSVFAGHVDNKTGPAVFYKLKDLEAGDEIIVSDKNGNKKVFVVQKKASYPYNDAPIKEIFGNRDSQRLNLITCTGEFNRSRGSHEERLVVYSELREDQQKPEKILDSPKLPSHLAVSGTFLTWHAVRDDTIIGYRVYKKEQDGTFKQVGSISALERKSYTDPKALENEFYVTAVDLYGQESKPSEMTLPPE</sequence>
<dbReference type="InterPro" id="IPR005754">
    <property type="entry name" value="Sortase"/>
</dbReference>
<dbReference type="RefSeq" id="WP_126866850.1">
    <property type="nucleotide sequence ID" value="NZ_JAUSTX010000010.1"/>
</dbReference>
<proteinExistence type="predicted"/>
<dbReference type="Proteomes" id="UP000267430">
    <property type="component" value="Unassembled WGS sequence"/>
</dbReference>
<dbReference type="CDD" id="cd05829">
    <property type="entry name" value="Sortase_F"/>
    <property type="match status" value="1"/>
</dbReference>
<keyword evidence="1" id="KW-0378">Hydrolase</keyword>
<organism evidence="3 4">
    <name type="scientific">Peribacillus cavernae</name>
    <dbReference type="NCBI Taxonomy" id="1674310"/>
    <lineage>
        <taxon>Bacteria</taxon>
        <taxon>Bacillati</taxon>
        <taxon>Bacillota</taxon>
        <taxon>Bacilli</taxon>
        <taxon>Bacillales</taxon>
        <taxon>Bacillaceae</taxon>
        <taxon>Peribacillus</taxon>
    </lineage>
</organism>
<feature type="active site" description="Proton donor/acceptor" evidence="2">
    <location>
        <position position="138"/>
    </location>
</feature>
<gene>
    <name evidence="3" type="ORF">ELQ35_19505</name>
</gene>
<dbReference type="OrthoDB" id="525039at2"/>
<keyword evidence="4" id="KW-1185">Reference proteome</keyword>
<evidence type="ECO:0000313" key="3">
    <source>
        <dbReference type="EMBL" id="RUQ25997.1"/>
    </source>
</evidence>
<name>A0A433HCI8_9BACI</name>